<reference evidence="3 4" key="1">
    <citation type="submission" date="2020-08" db="EMBL/GenBank/DDBJ databases">
        <title>Genomic Encyclopedia of Type Strains, Phase IV (KMG-IV): sequencing the most valuable type-strain genomes for metagenomic binning, comparative biology and taxonomic classification.</title>
        <authorList>
            <person name="Goeker M."/>
        </authorList>
    </citation>
    <scope>NUCLEOTIDE SEQUENCE [LARGE SCALE GENOMIC DNA]</scope>
    <source>
        <strain evidence="3 4">DSM 26723</strain>
    </source>
</reference>
<organism evidence="3 4">
    <name type="scientific">Povalibacter uvarum</name>
    <dbReference type="NCBI Taxonomy" id="732238"/>
    <lineage>
        <taxon>Bacteria</taxon>
        <taxon>Pseudomonadati</taxon>
        <taxon>Pseudomonadota</taxon>
        <taxon>Gammaproteobacteria</taxon>
        <taxon>Steroidobacterales</taxon>
        <taxon>Steroidobacteraceae</taxon>
        <taxon>Povalibacter</taxon>
    </lineage>
</organism>
<name>A0A841HMR9_9GAMM</name>
<keyword evidence="4" id="KW-1185">Reference proteome</keyword>
<keyword evidence="2" id="KW-0812">Transmembrane</keyword>
<dbReference type="EMBL" id="JACHHZ010000003">
    <property type="protein sequence ID" value="MBB6093570.1"/>
    <property type="molecule type" value="Genomic_DNA"/>
</dbReference>
<evidence type="ECO:0000313" key="3">
    <source>
        <dbReference type="EMBL" id="MBB6093570.1"/>
    </source>
</evidence>
<dbReference type="Proteomes" id="UP000588068">
    <property type="component" value="Unassembled WGS sequence"/>
</dbReference>
<keyword evidence="2" id="KW-1133">Transmembrane helix</keyword>
<feature type="region of interest" description="Disordered" evidence="1">
    <location>
        <begin position="50"/>
        <end position="81"/>
    </location>
</feature>
<comment type="caution">
    <text evidence="3">The sequence shown here is derived from an EMBL/GenBank/DDBJ whole genome shotgun (WGS) entry which is preliminary data.</text>
</comment>
<feature type="transmembrane region" description="Helical" evidence="2">
    <location>
        <begin position="20"/>
        <end position="38"/>
    </location>
</feature>
<evidence type="ECO:0000256" key="2">
    <source>
        <dbReference type="SAM" id="Phobius"/>
    </source>
</evidence>
<sequence length="81" mass="8870">MRRNHDEPRRSSALDALETLALIGALGLIVAPALKGIAYRWRLRNPSASSEEAIDESLEDTFPASDPPAGRFVDIPENRKG</sequence>
<protein>
    <submittedName>
        <fullName evidence="3">Uncharacterized protein</fullName>
    </submittedName>
</protein>
<gene>
    <name evidence="3" type="ORF">HNQ60_002451</name>
</gene>
<evidence type="ECO:0000313" key="4">
    <source>
        <dbReference type="Proteomes" id="UP000588068"/>
    </source>
</evidence>
<dbReference type="RefSeq" id="WP_184332109.1">
    <property type="nucleotide sequence ID" value="NZ_JACHHZ010000003.1"/>
</dbReference>
<dbReference type="AlphaFoldDB" id="A0A841HMR9"/>
<proteinExistence type="predicted"/>
<evidence type="ECO:0000256" key="1">
    <source>
        <dbReference type="SAM" id="MobiDB-lite"/>
    </source>
</evidence>
<accession>A0A841HMR9</accession>
<keyword evidence="2" id="KW-0472">Membrane</keyword>